<dbReference type="Pfam" id="PF14559">
    <property type="entry name" value="TPR_19"/>
    <property type="match status" value="1"/>
</dbReference>
<organism evidence="9">
    <name type="scientific">hydrocarbon metagenome</name>
    <dbReference type="NCBI Taxonomy" id="938273"/>
    <lineage>
        <taxon>unclassified sequences</taxon>
        <taxon>metagenomes</taxon>
        <taxon>ecological metagenomes</taxon>
    </lineage>
</organism>
<evidence type="ECO:0000256" key="5">
    <source>
        <dbReference type="ARBA" id="ARBA00022833"/>
    </source>
</evidence>
<dbReference type="GO" id="GO:0016020">
    <property type="term" value="C:membrane"/>
    <property type="evidence" value="ECO:0007669"/>
    <property type="project" value="TreeGrafter"/>
</dbReference>
<reference evidence="9" key="1">
    <citation type="journal article" date="2015" name="Proc. Natl. Acad. Sci. U.S.A.">
        <title>Networks of energetic and metabolic interactions define dynamics in microbial communities.</title>
        <authorList>
            <person name="Embree M."/>
            <person name="Liu J.K."/>
            <person name="Al-Bassam M.M."/>
            <person name="Zengler K."/>
        </authorList>
    </citation>
    <scope>NUCLEOTIDE SEQUENCE</scope>
</reference>
<dbReference type="Gene3D" id="1.25.40.10">
    <property type="entry name" value="Tetratricopeptide repeat domain"/>
    <property type="match status" value="1"/>
</dbReference>
<evidence type="ECO:0000256" key="7">
    <source>
        <dbReference type="SAM" id="Coils"/>
    </source>
</evidence>
<dbReference type="InterPro" id="IPR001915">
    <property type="entry name" value="Peptidase_M48"/>
</dbReference>
<keyword evidence="4" id="KW-0378">Hydrolase</keyword>
<dbReference type="GO" id="GO:0004222">
    <property type="term" value="F:metalloendopeptidase activity"/>
    <property type="evidence" value="ECO:0007669"/>
    <property type="project" value="InterPro"/>
</dbReference>
<evidence type="ECO:0000313" key="9">
    <source>
        <dbReference type="EMBL" id="KUG28019.1"/>
    </source>
</evidence>
<keyword evidence="7" id="KW-0175">Coiled coil</keyword>
<evidence type="ECO:0000256" key="3">
    <source>
        <dbReference type="ARBA" id="ARBA00022723"/>
    </source>
</evidence>
<gene>
    <name evidence="9" type="ORF">ASZ90_002113</name>
</gene>
<dbReference type="GO" id="GO:0051603">
    <property type="term" value="P:proteolysis involved in protein catabolic process"/>
    <property type="evidence" value="ECO:0007669"/>
    <property type="project" value="TreeGrafter"/>
</dbReference>
<accession>A0A0W8G679</accession>
<feature type="domain" description="Peptidase M48" evidence="8">
    <location>
        <begin position="69"/>
        <end position="261"/>
    </location>
</feature>
<dbReference type="Pfam" id="PF01435">
    <property type="entry name" value="Peptidase_M48"/>
    <property type="match status" value="1"/>
</dbReference>
<evidence type="ECO:0000256" key="6">
    <source>
        <dbReference type="ARBA" id="ARBA00023049"/>
    </source>
</evidence>
<evidence type="ECO:0000256" key="4">
    <source>
        <dbReference type="ARBA" id="ARBA00022801"/>
    </source>
</evidence>
<comment type="caution">
    <text evidence="9">The sequence shown here is derived from an EMBL/GenBank/DDBJ whole genome shotgun (WGS) entry which is preliminary data.</text>
</comment>
<dbReference type="GO" id="GO:0046872">
    <property type="term" value="F:metal ion binding"/>
    <property type="evidence" value="ECO:0007669"/>
    <property type="project" value="UniProtKB-KW"/>
</dbReference>
<sequence length="486" mass="53920">MSTPLCRAAVIAAVIICLAAGRFIPGAWPGPLREAQAGLFEFTLKDERELGEKFNALIRSKLPLVDDAEIQAYVTDMVNRVAKSMPPQPFPLTIGVIQNNALNAFAAPAGYVFVFTGLILNLNHESEVAAVIAHELAHVSQRHLASRYEKMTTLTIGQLVGMVAGLALGAAAGAPEAGSAVILGSQAAAAQTYLSYSREDEREADQVGMNYLVAAGYPPQGMVGAFETIRRMRWLKGQGTIPAYLSTHPDVTERLGYLKDRINQMPQAIRDRKEDDVRFLRAQTIIRARYDEPQKAIGHYRGLGAKMTCLDKLGLAVALGRTHDIEAARAAFDQAMACGGEDPLWLREIGRFEIKSRRFTLAEDYLKRSVEKNPNDLTALFEYARLLGQTGHYAQALPYMNRVRMNFPDNAEIQAAYGQMLGQSGDLFRAHLHLAYAAVYENNERQAEFQIKKAKALAKSEEQKQDLARLEELFKKRTELLKRRIL</sequence>
<name>A0A0W8G679_9ZZZZ</name>
<comment type="cofactor">
    <cofactor evidence="1">
        <name>Zn(2+)</name>
        <dbReference type="ChEBI" id="CHEBI:29105"/>
    </cofactor>
</comment>
<dbReference type="InterPro" id="IPR051156">
    <property type="entry name" value="Mito/Outer_Membr_Metalloprot"/>
</dbReference>
<keyword evidence="3" id="KW-0479">Metal-binding</keyword>
<dbReference type="PANTHER" id="PTHR22726:SF1">
    <property type="entry name" value="METALLOENDOPEPTIDASE OMA1, MITOCHONDRIAL"/>
    <property type="match status" value="1"/>
</dbReference>
<evidence type="ECO:0000256" key="2">
    <source>
        <dbReference type="ARBA" id="ARBA00022670"/>
    </source>
</evidence>
<dbReference type="PANTHER" id="PTHR22726">
    <property type="entry name" value="METALLOENDOPEPTIDASE OMA1"/>
    <property type="match status" value="1"/>
</dbReference>
<dbReference type="AlphaFoldDB" id="A0A0W8G679"/>
<dbReference type="CDD" id="cd07333">
    <property type="entry name" value="M48C_bepA_like"/>
    <property type="match status" value="1"/>
</dbReference>
<evidence type="ECO:0000256" key="1">
    <source>
        <dbReference type="ARBA" id="ARBA00001947"/>
    </source>
</evidence>
<proteinExistence type="predicted"/>
<keyword evidence="5" id="KW-0862">Zinc</keyword>
<keyword evidence="2" id="KW-0645">Protease</keyword>
<protein>
    <submittedName>
        <fullName evidence="9">Tpr domain protein</fullName>
    </submittedName>
</protein>
<dbReference type="SUPFAM" id="SSF48452">
    <property type="entry name" value="TPR-like"/>
    <property type="match status" value="1"/>
</dbReference>
<evidence type="ECO:0000259" key="8">
    <source>
        <dbReference type="Pfam" id="PF01435"/>
    </source>
</evidence>
<dbReference type="EMBL" id="LNQE01000266">
    <property type="protein sequence ID" value="KUG28019.1"/>
    <property type="molecule type" value="Genomic_DNA"/>
</dbReference>
<dbReference type="InterPro" id="IPR011990">
    <property type="entry name" value="TPR-like_helical_dom_sf"/>
</dbReference>
<dbReference type="Gene3D" id="3.30.2010.10">
    <property type="entry name" value="Metalloproteases ('zincins'), catalytic domain"/>
    <property type="match status" value="1"/>
</dbReference>
<keyword evidence="6" id="KW-0482">Metalloprotease</keyword>
<feature type="coiled-coil region" evidence="7">
    <location>
        <begin position="444"/>
        <end position="473"/>
    </location>
</feature>